<dbReference type="InterPro" id="IPR036879">
    <property type="entry name" value="TF_MADSbox_sf"/>
</dbReference>
<dbReference type="InterPro" id="IPR002100">
    <property type="entry name" value="TF_MADSbox"/>
</dbReference>
<keyword evidence="4" id="KW-0804">Transcription</keyword>
<name>A0A4U6UKL4_SETVI</name>
<keyword evidence="5" id="KW-0539">Nucleus</keyword>
<dbReference type="CDD" id="cd00266">
    <property type="entry name" value="MADS_SRF_like"/>
    <property type="match status" value="1"/>
</dbReference>
<feature type="compositionally biased region" description="Polar residues" evidence="7">
    <location>
        <begin position="329"/>
        <end position="353"/>
    </location>
</feature>
<evidence type="ECO:0000256" key="4">
    <source>
        <dbReference type="ARBA" id="ARBA00023163"/>
    </source>
</evidence>
<evidence type="ECO:0000256" key="6">
    <source>
        <dbReference type="SAM" id="Coils"/>
    </source>
</evidence>
<dbReference type="AlphaFoldDB" id="A0A4U6UKL4"/>
<dbReference type="GO" id="GO:0000978">
    <property type="term" value="F:RNA polymerase II cis-regulatory region sequence-specific DNA binding"/>
    <property type="evidence" value="ECO:0007669"/>
    <property type="project" value="TreeGrafter"/>
</dbReference>
<dbReference type="PANTHER" id="PTHR11945:SF764">
    <property type="entry name" value="AGAMOUS-LIKE MADS-BOX PROTEIN AGL62"/>
    <property type="match status" value="1"/>
</dbReference>
<dbReference type="EMBL" id="CM016556">
    <property type="protein sequence ID" value="TKW15354.1"/>
    <property type="molecule type" value="Genomic_DNA"/>
</dbReference>
<dbReference type="InterPro" id="IPR033897">
    <property type="entry name" value="SRF-like_MADS-box"/>
</dbReference>
<evidence type="ECO:0000256" key="5">
    <source>
        <dbReference type="ARBA" id="ARBA00023242"/>
    </source>
</evidence>
<feature type="region of interest" description="Disordered" evidence="7">
    <location>
        <begin position="287"/>
        <end position="379"/>
    </location>
</feature>
<dbReference type="OMA" id="TGGAHIK"/>
<dbReference type="Gene3D" id="3.40.1810.10">
    <property type="entry name" value="Transcription factor, MADS-box"/>
    <property type="match status" value="1"/>
</dbReference>
<dbReference type="GO" id="GO:0005634">
    <property type="term" value="C:nucleus"/>
    <property type="evidence" value="ECO:0007669"/>
    <property type="project" value="UniProtKB-SubCell"/>
</dbReference>
<reference evidence="9" key="1">
    <citation type="submission" date="2019-03" db="EMBL/GenBank/DDBJ databases">
        <title>WGS assembly of Setaria viridis.</title>
        <authorList>
            <person name="Huang P."/>
            <person name="Jenkins J."/>
            <person name="Grimwood J."/>
            <person name="Barry K."/>
            <person name="Healey A."/>
            <person name="Mamidi S."/>
            <person name="Sreedasyam A."/>
            <person name="Shu S."/>
            <person name="Feldman M."/>
            <person name="Wu J."/>
            <person name="Yu Y."/>
            <person name="Chen C."/>
            <person name="Johnson J."/>
            <person name="Rokhsar D."/>
            <person name="Baxter I."/>
            <person name="Schmutz J."/>
            <person name="Brutnell T."/>
            <person name="Kellogg E."/>
        </authorList>
    </citation>
    <scope>NUCLEOTIDE SEQUENCE [LARGE SCALE GENOMIC DNA]</scope>
</reference>
<feature type="domain" description="MADS-box" evidence="8">
    <location>
        <begin position="3"/>
        <end position="63"/>
    </location>
</feature>
<dbReference type="Gramene" id="TKW15354">
    <property type="protein sequence ID" value="TKW15354"/>
    <property type="gene ID" value="SEVIR_5G232600v2"/>
</dbReference>
<dbReference type="PRINTS" id="PR00404">
    <property type="entry name" value="MADSDOMAIN"/>
</dbReference>
<keyword evidence="6" id="KW-0175">Coiled coil</keyword>
<evidence type="ECO:0000259" key="8">
    <source>
        <dbReference type="PROSITE" id="PS50066"/>
    </source>
</evidence>
<feature type="compositionally biased region" description="Low complexity" evidence="7">
    <location>
        <begin position="304"/>
        <end position="322"/>
    </location>
</feature>
<accession>A0A4U6UKL4</accession>
<evidence type="ECO:0000313" key="9">
    <source>
        <dbReference type="EMBL" id="TKW15354.1"/>
    </source>
</evidence>
<evidence type="ECO:0000313" key="10">
    <source>
        <dbReference type="Proteomes" id="UP000298652"/>
    </source>
</evidence>
<proteinExistence type="predicted"/>
<sequence length="419" mass="46673">MPRRSRRSGVRFIEDDRDRSLTFFKRRYGIFKAASDLSTLTGTRVAVVLESINERFSSFGTPDASPIVDAFLSGDMPTEFDTSEEQKVKITNLQNEMFQLEKDKAMEDKRKKENIAWTKEIQETSRMTKYVYGKEDDLDATELYEMYRELSRIKQETDERLTTLLHDNNVEADGRLRDSSLLQPSWWRSMHPQVTPPTYSPWAPLQASFQHQGSSSSHQVLARLGSSCSYSVMFPSQQVQPKLQHRPLVPLAPSIVRLQAPTSKEAYPFKYNIRGLDISGKKSYPLSFSPISPSPPSQPPSLQTPPSNDSSPLSLSPQFSSPMDLVPQQLPSNAQNYNSLHPPQNYANASSTYELDFELGNTSGNGGQTGGAHIKGFDLSTPQQGDGCLRVTPEASSAGGISNGDDAGSNLGDLNFPWY</sequence>
<dbReference type="GO" id="GO:0000981">
    <property type="term" value="F:DNA-binding transcription factor activity, RNA polymerase II-specific"/>
    <property type="evidence" value="ECO:0007669"/>
    <property type="project" value="InterPro"/>
</dbReference>
<dbReference type="SUPFAM" id="SSF55455">
    <property type="entry name" value="SRF-like"/>
    <property type="match status" value="1"/>
</dbReference>
<evidence type="ECO:0000256" key="1">
    <source>
        <dbReference type="ARBA" id="ARBA00004123"/>
    </source>
</evidence>
<feature type="compositionally biased region" description="Pro residues" evidence="7">
    <location>
        <begin position="292"/>
        <end position="303"/>
    </location>
</feature>
<dbReference type="Pfam" id="PF00319">
    <property type="entry name" value="SRF-TF"/>
    <property type="match status" value="1"/>
</dbReference>
<evidence type="ECO:0000256" key="3">
    <source>
        <dbReference type="ARBA" id="ARBA00023125"/>
    </source>
</evidence>
<dbReference type="Proteomes" id="UP000298652">
    <property type="component" value="Chromosome 5"/>
</dbReference>
<dbReference type="PANTHER" id="PTHR11945">
    <property type="entry name" value="MADS BOX PROTEIN"/>
    <property type="match status" value="1"/>
</dbReference>
<evidence type="ECO:0000256" key="7">
    <source>
        <dbReference type="SAM" id="MobiDB-lite"/>
    </source>
</evidence>
<feature type="region of interest" description="Disordered" evidence="7">
    <location>
        <begin position="394"/>
        <end position="419"/>
    </location>
</feature>
<feature type="coiled-coil region" evidence="6">
    <location>
        <begin position="83"/>
        <end position="110"/>
    </location>
</feature>
<dbReference type="GO" id="GO:0045944">
    <property type="term" value="P:positive regulation of transcription by RNA polymerase II"/>
    <property type="evidence" value="ECO:0007669"/>
    <property type="project" value="InterPro"/>
</dbReference>
<gene>
    <name evidence="9" type="ORF">SEVIR_5G232600v2</name>
</gene>
<comment type="subcellular location">
    <subcellularLocation>
        <location evidence="1">Nucleus</location>
    </subcellularLocation>
</comment>
<dbReference type="GO" id="GO:0046983">
    <property type="term" value="F:protein dimerization activity"/>
    <property type="evidence" value="ECO:0007669"/>
    <property type="project" value="InterPro"/>
</dbReference>
<organism evidence="9 10">
    <name type="scientific">Setaria viridis</name>
    <name type="common">Green bristlegrass</name>
    <name type="synonym">Setaria italica subsp. viridis</name>
    <dbReference type="NCBI Taxonomy" id="4556"/>
    <lineage>
        <taxon>Eukaryota</taxon>
        <taxon>Viridiplantae</taxon>
        <taxon>Streptophyta</taxon>
        <taxon>Embryophyta</taxon>
        <taxon>Tracheophyta</taxon>
        <taxon>Spermatophyta</taxon>
        <taxon>Magnoliopsida</taxon>
        <taxon>Liliopsida</taxon>
        <taxon>Poales</taxon>
        <taxon>Poaceae</taxon>
        <taxon>PACMAD clade</taxon>
        <taxon>Panicoideae</taxon>
        <taxon>Panicodae</taxon>
        <taxon>Paniceae</taxon>
        <taxon>Cenchrinae</taxon>
        <taxon>Setaria</taxon>
    </lineage>
</organism>
<dbReference type="SMART" id="SM00432">
    <property type="entry name" value="MADS"/>
    <property type="match status" value="1"/>
</dbReference>
<evidence type="ECO:0000256" key="2">
    <source>
        <dbReference type="ARBA" id="ARBA00023015"/>
    </source>
</evidence>
<keyword evidence="10" id="KW-1185">Reference proteome</keyword>
<keyword evidence="2" id="KW-0805">Transcription regulation</keyword>
<protein>
    <recommendedName>
        <fullName evidence="8">MADS-box domain-containing protein</fullName>
    </recommendedName>
</protein>
<keyword evidence="3" id="KW-0238">DNA-binding</keyword>
<dbReference type="PROSITE" id="PS50066">
    <property type="entry name" value="MADS_BOX_2"/>
    <property type="match status" value="1"/>
</dbReference>